<evidence type="ECO:0000313" key="6">
    <source>
        <dbReference type="EMBL" id="SIR22925.1"/>
    </source>
</evidence>
<evidence type="ECO:0000256" key="2">
    <source>
        <dbReference type="ARBA" id="ARBA00022525"/>
    </source>
</evidence>
<dbReference type="InterPro" id="IPR036582">
    <property type="entry name" value="Mao_N_sf"/>
</dbReference>
<dbReference type="InterPro" id="IPR002035">
    <property type="entry name" value="VWF_A"/>
</dbReference>
<dbReference type="PROSITE" id="PS50234">
    <property type="entry name" value="VWFA"/>
    <property type="match status" value="1"/>
</dbReference>
<feature type="domain" description="VWFA" evidence="5">
    <location>
        <begin position="484"/>
        <end position="662"/>
    </location>
</feature>
<dbReference type="CDD" id="cd00198">
    <property type="entry name" value="vWFA"/>
    <property type="match status" value="1"/>
</dbReference>
<sequence>MKRRKMILLFMIFIMLAGSLELWAGNASANGLHEFREGEYLVNLLDDGDGQARVFKFTTDNKITSSNTNLRLFINQIEIDAKKYTVDYESNTITMNKAPDSGAEISIKYLIIPTFEWGEGISGTSQIGNALPEGDGSTRVYKLTTNYLLSSSKNVSLYIDGTKVRTSEFTFNYANHSITISEKRSAPGANSKMYFYFPVTSISGTQSSAGETTESPSSGGAVTPSKEVESEFQVPGGESYPGHITLNINQTFIVNITSAAVQPTYTSYVMVKNANGEVVRRIRINPGESSTYSLSKLGLPSGGYYFYLKTVNQSGGLAASIPQFVPINNEPQRIQVYIEGHKQAYAQAPVNISGNVLVPFRAIFQSLGATVKWNNSTQMVTATREGKTIILTMGSKIAYVNGAPITLSAAPQLINGSTMVPIRFVSEALGGIVEWNIASNSVVIFQKKPTIPTTAEGEKEAKSEPSSSSPILEKISHGITTPTDIVFVIDVTASMGEIIGYTKETVKKFVDSVPAGSKFAIVAYRDINYVDPYHKDLEFFSFTNNKNVLKANLDKLVASGGGDLEESGLEAIHMAVNKLLGSTNSKRIIFITDAPVHDKGTSQGKAGFFLEQMITELTTNKVVLDAIAPTGGLAYKQIIQLVNSNKGKLYDINDASIMLLNK</sequence>
<feature type="compositionally biased region" description="Low complexity" evidence="4">
    <location>
        <begin position="464"/>
        <end position="473"/>
    </location>
</feature>
<proteinExistence type="predicted"/>
<protein>
    <submittedName>
        <fullName evidence="6">von Willebrand factor type A domain-containing protein</fullName>
    </submittedName>
</protein>
<evidence type="ECO:0000256" key="3">
    <source>
        <dbReference type="ARBA" id="ARBA00022729"/>
    </source>
</evidence>
<comment type="subcellular location">
    <subcellularLocation>
        <location evidence="1">Secreted</location>
    </subcellularLocation>
</comment>
<dbReference type="Gene3D" id="3.30.457.10">
    <property type="entry name" value="Copper amine oxidase-like, N-terminal domain"/>
    <property type="match status" value="1"/>
</dbReference>
<dbReference type="InterPro" id="IPR056861">
    <property type="entry name" value="HMCN1-like_VWA"/>
</dbReference>
<keyword evidence="7" id="KW-1185">Reference proteome</keyword>
<name>A0ABY1K433_9BACL</name>
<organism evidence="6 7">
    <name type="scientific">Paenibacillus macquariensis</name>
    <dbReference type="NCBI Taxonomy" id="948756"/>
    <lineage>
        <taxon>Bacteria</taxon>
        <taxon>Bacillati</taxon>
        <taxon>Bacillota</taxon>
        <taxon>Bacilli</taxon>
        <taxon>Bacillales</taxon>
        <taxon>Paenibacillaceae</taxon>
        <taxon>Paenibacillus</taxon>
    </lineage>
</organism>
<dbReference type="Gene3D" id="3.40.50.410">
    <property type="entry name" value="von Willebrand factor, type A domain"/>
    <property type="match status" value="1"/>
</dbReference>
<feature type="compositionally biased region" description="Polar residues" evidence="4">
    <location>
        <begin position="206"/>
        <end position="220"/>
    </location>
</feature>
<gene>
    <name evidence="6" type="ORF">SAMN05421578_10942</name>
</gene>
<dbReference type="SUPFAM" id="SSF55383">
    <property type="entry name" value="Copper amine oxidase, domain N"/>
    <property type="match status" value="1"/>
</dbReference>
<evidence type="ECO:0000256" key="4">
    <source>
        <dbReference type="SAM" id="MobiDB-lite"/>
    </source>
</evidence>
<dbReference type="SUPFAM" id="SSF53300">
    <property type="entry name" value="vWA-like"/>
    <property type="match status" value="1"/>
</dbReference>
<dbReference type="Pfam" id="PF07833">
    <property type="entry name" value="Cu_amine_oxidN1"/>
    <property type="match status" value="1"/>
</dbReference>
<feature type="region of interest" description="Disordered" evidence="4">
    <location>
        <begin position="454"/>
        <end position="473"/>
    </location>
</feature>
<dbReference type="SMART" id="SM00327">
    <property type="entry name" value="VWA"/>
    <property type="match status" value="1"/>
</dbReference>
<keyword evidence="2" id="KW-0964">Secreted</keyword>
<dbReference type="Proteomes" id="UP000186666">
    <property type="component" value="Unassembled WGS sequence"/>
</dbReference>
<evidence type="ECO:0000259" key="5">
    <source>
        <dbReference type="PROSITE" id="PS50234"/>
    </source>
</evidence>
<dbReference type="InterPro" id="IPR036465">
    <property type="entry name" value="vWFA_dom_sf"/>
</dbReference>
<reference evidence="6 7" key="1">
    <citation type="submission" date="2017-01" db="EMBL/GenBank/DDBJ databases">
        <authorList>
            <person name="Varghese N."/>
            <person name="Submissions S."/>
        </authorList>
    </citation>
    <scope>NUCLEOTIDE SEQUENCE [LARGE SCALE GENOMIC DNA]</scope>
    <source>
        <strain evidence="6 7">ATCC 23464</strain>
    </source>
</reference>
<comment type="caution">
    <text evidence="6">The sequence shown here is derived from an EMBL/GenBank/DDBJ whole genome shotgun (WGS) entry which is preliminary data.</text>
</comment>
<evidence type="ECO:0000313" key="7">
    <source>
        <dbReference type="Proteomes" id="UP000186666"/>
    </source>
</evidence>
<dbReference type="RefSeq" id="WP_068588897.1">
    <property type="nucleotide sequence ID" value="NZ_FTNK01000009.1"/>
</dbReference>
<dbReference type="PANTHER" id="PTHR47763">
    <property type="entry name" value="ALPHA-PROTEIN KINASE VWKA"/>
    <property type="match status" value="1"/>
</dbReference>
<keyword evidence="3" id="KW-0732">Signal</keyword>
<dbReference type="InterPro" id="IPR012854">
    <property type="entry name" value="Cu_amine_oxidase-like_N"/>
</dbReference>
<accession>A0ABY1K433</accession>
<evidence type="ECO:0000256" key="1">
    <source>
        <dbReference type="ARBA" id="ARBA00004613"/>
    </source>
</evidence>
<dbReference type="EMBL" id="FTNK01000009">
    <property type="protein sequence ID" value="SIR22925.1"/>
    <property type="molecule type" value="Genomic_DNA"/>
</dbReference>
<feature type="region of interest" description="Disordered" evidence="4">
    <location>
        <begin position="206"/>
        <end position="234"/>
    </location>
</feature>
<dbReference type="InterPro" id="IPR052969">
    <property type="entry name" value="Thr-specific_kinase-like"/>
</dbReference>
<dbReference type="Pfam" id="PF25106">
    <property type="entry name" value="VWA_4"/>
    <property type="match status" value="1"/>
</dbReference>